<evidence type="ECO:0000256" key="2">
    <source>
        <dbReference type="PROSITE-ProRule" id="PRU00235"/>
    </source>
</evidence>
<reference evidence="4 5" key="1">
    <citation type="journal article" date="2009" name="Science">
        <title>Green evolution and dynamic adaptations revealed by genomes of the marine picoeukaryotes Micromonas.</title>
        <authorList>
            <person name="Worden A.Z."/>
            <person name="Lee J.H."/>
            <person name="Mock T."/>
            <person name="Rouze P."/>
            <person name="Simmons M.P."/>
            <person name="Aerts A.L."/>
            <person name="Allen A.E."/>
            <person name="Cuvelier M.L."/>
            <person name="Derelle E."/>
            <person name="Everett M.V."/>
            <person name="Foulon E."/>
            <person name="Grimwood J."/>
            <person name="Gundlach H."/>
            <person name="Henrissat B."/>
            <person name="Napoli C."/>
            <person name="McDonald S.M."/>
            <person name="Parker M.S."/>
            <person name="Rombauts S."/>
            <person name="Salamov A."/>
            <person name="Von Dassow P."/>
            <person name="Badger J.H."/>
            <person name="Coutinho P.M."/>
            <person name="Demir E."/>
            <person name="Dubchak I."/>
            <person name="Gentemann C."/>
            <person name="Eikrem W."/>
            <person name="Gready J.E."/>
            <person name="John U."/>
            <person name="Lanier W."/>
            <person name="Lindquist E.A."/>
            <person name="Lucas S."/>
            <person name="Mayer K.F."/>
            <person name="Moreau H."/>
            <person name="Not F."/>
            <person name="Otillar R."/>
            <person name="Panaud O."/>
            <person name="Pangilinan J."/>
            <person name="Paulsen I."/>
            <person name="Piegu B."/>
            <person name="Poliakov A."/>
            <person name="Robbens S."/>
            <person name="Schmutz J."/>
            <person name="Toulza E."/>
            <person name="Wyss T."/>
            <person name="Zelensky A."/>
            <person name="Zhou K."/>
            <person name="Armbrust E.V."/>
            <person name="Bhattacharya D."/>
            <person name="Goodenough U.W."/>
            <person name="Van de Peer Y."/>
            <person name="Grigoriev I.V."/>
        </authorList>
    </citation>
    <scope>NUCLEOTIDE SEQUENCE [LARGE SCALE GENOMIC DNA]</scope>
    <source>
        <strain evidence="4 5">CCMP1545</strain>
    </source>
</reference>
<feature type="repeat" description="RCC1" evidence="2">
    <location>
        <begin position="210"/>
        <end position="254"/>
    </location>
</feature>
<dbReference type="InterPro" id="IPR000408">
    <property type="entry name" value="Reg_chr_condens"/>
</dbReference>
<dbReference type="InterPro" id="IPR051210">
    <property type="entry name" value="Ub_ligase/GEF_domain"/>
</dbReference>
<dbReference type="PANTHER" id="PTHR22870:SF385">
    <property type="entry name" value="ULTRAVIOLET-B RECEPTOR UVR8-LIKE"/>
    <property type="match status" value="1"/>
</dbReference>
<dbReference type="RefSeq" id="XP_003063511.1">
    <property type="nucleotide sequence ID" value="XM_003063465.1"/>
</dbReference>
<dbReference type="PROSITE" id="PS50012">
    <property type="entry name" value="RCC1_3"/>
    <property type="match status" value="7"/>
</dbReference>
<protein>
    <submittedName>
        <fullName evidence="4">Predicted protein</fullName>
    </submittedName>
</protein>
<proteinExistence type="predicted"/>
<keyword evidence="5" id="KW-1185">Reference proteome</keyword>
<dbReference type="KEGG" id="mpp:MICPUCDRAFT_53243"/>
<dbReference type="SUPFAM" id="SSF50985">
    <property type="entry name" value="RCC1/BLIP-II"/>
    <property type="match status" value="1"/>
</dbReference>
<feature type="repeat" description="RCC1" evidence="2">
    <location>
        <begin position="255"/>
        <end position="314"/>
    </location>
</feature>
<keyword evidence="1" id="KW-0677">Repeat</keyword>
<dbReference type="Pfam" id="PF00415">
    <property type="entry name" value="RCC1"/>
    <property type="match status" value="1"/>
</dbReference>
<dbReference type="Proteomes" id="UP000001876">
    <property type="component" value="Unassembled WGS sequence"/>
</dbReference>
<dbReference type="PROSITE" id="PS00626">
    <property type="entry name" value="RCC1_2"/>
    <property type="match status" value="1"/>
</dbReference>
<dbReference type="PANTHER" id="PTHR22870">
    <property type="entry name" value="REGULATOR OF CHROMOSOME CONDENSATION"/>
    <property type="match status" value="1"/>
</dbReference>
<dbReference type="OrthoDB" id="497684at2759"/>
<feature type="repeat" description="RCC1" evidence="2">
    <location>
        <begin position="315"/>
        <end position="369"/>
    </location>
</feature>
<dbReference type="STRING" id="564608.C1N6D1"/>
<dbReference type="Pfam" id="PF25390">
    <property type="entry name" value="WD40_RLD"/>
    <property type="match status" value="1"/>
</dbReference>
<organism evidence="5">
    <name type="scientific">Micromonas pusilla (strain CCMP1545)</name>
    <name type="common">Picoplanktonic green alga</name>
    <dbReference type="NCBI Taxonomy" id="564608"/>
    <lineage>
        <taxon>Eukaryota</taxon>
        <taxon>Viridiplantae</taxon>
        <taxon>Chlorophyta</taxon>
        <taxon>Mamiellophyceae</taxon>
        <taxon>Mamiellales</taxon>
        <taxon>Mamiellaceae</taxon>
        <taxon>Micromonas</taxon>
    </lineage>
</organism>
<dbReference type="GeneID" id="9688758"/>
<feature type="repeat" description="RCC1" evidence="2">
    <location>
        <begin position="12"/>
        <end position="82"/>
    </location>
</feature>
<dbReference type="OMA" id="IFVWGTG"/>
<feature type="repeat" description="RCC1" evidence="2">
    <location>
        <begin position="145"/>
        <end position="208"/>
    </location>
</feature>
<dbReference type="EMBL" id="GG663748">
    <property type="protein sequence ID" value="EEH52647.1"/>
    <property type="molecule type" value="Genomic_DNA"/>
</dbReference>
<dbReference type="eggNOG" id="KOG1426">
    <property type="taxonomic scope" value="Eukaryota"/>
</dbReference>
<feature type="repeat" description="RCC1" evidence="2">
    <location>
        <begin position="83"/>
        <end position="144"/>
    </location>
</feature>
<feature type="domain" description="RCC1-like" evidence="3">
    <location>
        <begin position="117"/>
        <end position="435"/>
    </location>
</feature>
<gene>
    <name evidence="4" type="ORF">MICPUCDRAFT_53243</name>
</gene>
<dbReference type="InterPro" id="IPR058923">
    <property type="entry name" value="RCC1-like_dom"/>
</dbReference>
<evidence type="ECO:0000259" key="3">
    <source>
        <dbReference type="Pfam" id="PF25390"/>
    </source>
</evidence>
<feature type="repeat" description="RCC1" evidence="2">
    <location>
        <begin position="370"/>
        <end position="438"/>
    </location>
</feature>
<evidence type="ECO:0000313" key="5">
    <source>
        <dbReference type="Proteomes" id="UP000001876"/>
    </source>
</evidence>
<dbReference type="InterPro" id="IPR009091">
    <property type="entry name" value="RCC1/BLIP-II"/>
</dbReference>
<dbReference type="AlphaFoldDB" id="C1N6D1"/>
<evidence type="ECO:0000256" key="1">
    <source>
        <dbReference type="ARBA" id="ARBA00022737"/>
    </source>
</evidence>
<dbReference type="Gene3D" id="2.130.10.30">
    <property type="entry name" value="Regulator of chromosome condensation 1/beta-lactamase-inhibitor protein II"/>
    <property type="match status" value="3"/>
</dbReference>
<dbReference type="PRINTS" id="PR00633">
    <property type="entry name" value="RCCNDNSATION"/>
</dbReference>
<name>C1N6D1_MICPC</name>
<sequence>MANDDDDDDDDETLFVWGCGEDGQLGLASSPAAPHASALDWAVPTPTPLKLPNGERVASAKTTAPNKALCAGSRNSACVTRAGGLYAWGWNSHDTLGLDTEDEFVTTPRAVEALRDPEKVPGFSPRGVARAHLGGWHALCVDFDGAAYAWGGNEYGQAGVDCGVAGHGVHVSLHLSVPTRLPFGGPGGNVKIKQVACGGMHSFAVADGTGEVYQWGQIAGSEKAPARAPAKLRGIRGVVALAAGAFHAIALQDDGRVLSWGNGDYGQLGLGLPGNEDAPVVVEALRRVLIHSHCRAGVVAVRAGGWHSAAITAGRVCYLWGRGEYGRLGQGDDCADKQWPVEVAEVMSEGTRVVDAALGGTHTCLLDEDGVVTSFGRNSLGRLGRVADGKARSIHWFAYDRWTGTPGRVNFPPPPGGGGWRCTGIVAGGRHTLATAVVVSVEEEAARRAARRSSTSSP</sequence>
<accession>C1N6D1</accession>
<evidence type="ECO:0000313" key="4">
    <source>
        <dbReference type="EMBL" id="EEH52647.1"/>
    </source>
</evidence>